<dbReference type="AlphaFoldDB" id="A0A0C2MWE4"/>
<dbReference type="EMBL" id="JWZT01001683">
    <property type="protein sequence ID" value="KII71646.1"/>
    <property type="molecule type" value="Genomic_DNA"/>
</dbReference>
<protein>
    <submittedName>
        <fullName evidence="2">Uncharacterized protein</fullName>
    </submittedName>
</protein>
<evidence type="ECO:0000256" key="1">
    <source>
        <dbReference type="SAM" id="MobiDB-lite"/>
    </source>
</evidence>
<sequence length="102" mass="11175">MGLRRRCIPIPRRKEEGSRTSSEGQAATIALKTQKPLNASGSRHDRWHSYSQIKALSRPLRFPDSCATAVATGVESSDVDGFPSSSTYKKAQANLVVMTDPR</sequence>
<organism evidence="2 3">
    <name type="scientific">Thelohanellus kitauei</name>
    <name type="common">Myxosporean</name>
    <dbReference type="NCBI Taxonomy" id="669202"/>
    <lineage>
        <taxon>Eukaryota</taxon>
        <taxon>Metazoa</taxon>
        <taxon>Cnidaria</taxon>
        <taxon>Myxozoa</taxon>
        <taxon>Myxosporea</taxon>
        <taxon>Bivalvulida</taxon>
        <taxon>Platysporina</taxon>
        <taxon>Myxobolidae</taxon>
        <taxon>Thelohanellus</taxon>
    </lineage>
</organism>
<accession>A0A0C2MWE4</accession>
<reference evidence="2 3" key="1">
    <citation type="journal article" date="2014" name="Genome Biol. Evol.">
        <title>The genome of the myxosporean Thelohanellus kitauei shows adaptations to nutrient acquisition within its fish host.</title>
        <authorList>
            <person name="Yang Y."/>
            <person name="Xiong J."/>
            <person name="Zhou Z."/>
            <person name="Huo F."/>
            <person name="Miao W."/>
            <person name="Ran C."/>
            <person name="Liu Y."/>
            <person name="Zhang J."/>
            <person name="Feng J."/>
            <person name="Wang M."/>
            <person name="Wang M."/>
            <person name="Wang L."/>
            <person name="Yao B."/>
        </authorList>
    </citation>
    <scope>NUCLEOTIDE SEQUENCE [LARGE SCALE GENOMIC DNA]</scope>
    <source>
        <strain evidence="2">Wuqing</strain>
    </source>
</reference>
<proteinExistence type="predicted"/>
<evidence type="ECO:0000313" key="3">
    <source>
        <dbReference type="Proteomes" id="UP000031668"/>
    </source>
</evidence>
<gene>
    <name evidence="2" type="ORF">RF11_04988</name>
</gene>
<feature type="region of interest" description="Disordered" evidence="1">
    <location>
        <begin position="1"/>
        <end position="45"/>
    </location>
</feature>
<dbReference type="Proteomes" id="UP000031668">
    <property type="component" value="Unassembled WGS sequence"/>
</dbReference>
<evidence type="ECO:0000313" key="2">
    <source>
        <dbReference type="EMBL" id="KII71646.1"/>
    </source>
</evidence>
<comment type="caution">
    <text evidence="2">The sequence shown here is derived from an EMBL/GenBank/DDBJ whole genome shotgun (WGS) entry which is preliminary data.</text>
</comment>
<keyword evidence="3" id="KW-1185">Reference proteome</keyword>
<name>A0A0C2MWE4_THEKT</name>